<dbReference type="Pfam" id="PF25273">
    <property type="entry name" value="DUF7869"/>
    <property type="match status" value="1"/>
</dbReference>
<sequence length="157" mass="18471">MYVREEVSSNINELYIYIGNAAKQNKNHSMICFLMTLVHTGRFSRVVYRLSICGHSYLPNDWDFGTVERSPNKVDRYYTVRDVIEIIASASHKFRVRLVKIEDILDFQTCCSTMYKKSPVSEESQVHRLKNSKKGKRSLCNINSYHEFIWTKKEMDT</sequence>
<name>A0ABQ8SX40_PERAM</name>
<keyword evidence="3" id="KW-1185">Reference proteome</keyword>
<dbReference type="PANTHER" id="PTHR34415">
    <property type="entry name" value="INTEGRASE CATALYTIC DOMAIN-CONTAINING PROTEIN"/>
    <property type="match status" value="1"/>
</dbReference>
<evidence type="ECO:0000313" key="2">
    <source>
        <dbReference type="EMBL" id="KAJ4438015.1"/>
    </source>
</evidence>
<dbReference type="PANTHER" id="PTHR34415:SF1">
    <property type="entry name" value="INTEGRASE CATALYTIC DOMAIN-CONTAINING PROTEIN"/>
    <property type="match status" value="1"/>
</dbReference>
<evidence type="ECO:0000259" key="1">
    <source>
        <dbReference type="Pfam" id="PF25273"/>
    </source>
</evidence>
<feature type="domain" description="DUF7869" evidence="1">
    <location>
        <begin position="13"/>
        <end position="137"/>
    </location>
</feature>
<accession>A0ABQ8SX40</accession>
<dbReference type="EMBL" id="JAJSOF020000019">
    <property type="protein sequence ID" value="KAJ4438015.1"/>
    <property type="molecule type" value="Genomic_DNA"/>
</dbReference>
<gene>
    <name evidence="2" type="ORF">ANN_13954</name>
</gene>
<dbReference type="Proteomes" id="UP001148838">
    <property type="component" value="Unassembled WGS sequence"/>
</dbReference>
<comment type="caution">
    <text evidence="2">The sequence shown here is derived from an EMBL/GenBank/DDBJ whole genome shotgun (WGS) entry which is preliminary data.</text>
</comment>
<evidence type="ECO:0000313" key="3">
    <source>
        <dbReference type="Proteomes" id="UP001148838"/>
    </source>
</evidence>
<protein>
    <recommendedName>
        <fullName evidence="1">DUF7869 domain-containing protein</fullName>
    </recommendedName>
</protein>
<reference evidence="2 3" key="1">
    <citation type="journal article" date="2022" name="Allergy">
        <title>Genome assembly and annotation of Periplaneta americana reveal a comprehensive cockroach allergen profile.</title>
        <authorList>
            <person name="Wang L."/>
            <person name="Xiong Q."/>
            <person name="Saelim N."/>
            <person name="Wang L."/>
            <person name="Nong W."/>
            <person name="Wan A.T."/>
            <person name="Shi M."/>
            <person name="Liu X."/>
            <person name="Cao Q."/>
            <person name="Hui J.H.L."/>
            <person name="Sookrung N."/>
            <person name="Leung T.F."/>
            <person name="Tungtrongchitr A."/>
            <person name="Tsui S.K.W."/>
        </authorList>
    </citation>
    <scope>NUCLEOTIDE SEQUENCE [LARGE SCALE GENOMIC DNA]</scope>
    <source>
        <strain evidence="2">PWHHKU_190912</strain>
    </source>
</reference>
<proteinExistence type="predicted"/>
<organism evidence="2 3">
    <name type="scientific">Periplaneta americana</name>
    <name type="common">American cockroach</name>
    <name type="synonym">Blatta americana</name>
    <dbReference type="NCBI Taxonomy" id="6978"/>
    <lineage>
        <taxon>Eukaryota</taxon>
        <taxon>Metazoa</taxon>
        <taxon>Ecdysozoa</taxon>
        <taxon>Arthropoda</taxon>
        <taxon>Hexapoda</taxon>
        <taxon>Insecta</taxon>
        <taxon>Pterygota</taxon>
        <taxon>Neoptera</taxon>
        <taxon>Polyneoptera</taxon>
        <taxon>Dictyoptera</taxon>
        <taxon>Blattodea</taxon>
        <taxon>Blattoidea</taxon>
        <taxon>Blattidae</taxon>
        <taxon>Blattinae</taxon>
        <taxon>Periplaneta</taxon>
    </lineage>
</organism>
<dbReference type="InterPro" id="IPR057191">
    <property type="entry name" value="DUF7869"/>
</dbReference>